<dbReference type="PANTHER" id="PTHR15239:SF6">
    <property type="entry name" value="RIBOSOME QUALITY CONTROL COMPLEX SUBUNIT NEMF"/>
    <property type="match status" value="1"/>
</dbReference>
<evidence type="ECO:0000259" key="1">
    <source>
        <dbReference type="Pfam" id="PF05670"/>
    </source>
</evidence>
<feature type="domain" description="NFACT RNA-binding" evidence="1">
    <location>
        <begin position="423"/>
        <end position="508"/>
    </location>
</feature>
<proteinExistence type="predicted"/>
<evidence type="ECO:0000313" key="3">
    <source>
        <dbReference type="Proteomes" id="UP000632222"/>
    </source>
</evidence>
<protein>
    <recommendedName>
        <fullName evidence="1">NFACT RNA-binding domain-containing protein</fullName>
    </recommendedName>
</protein>
<name>A0ABQ2CXE5_9DEIO</name>
<dbReference type="Proteomes" id="UP000632222">
    <property type="component" value="Unassembled WGS sequence"/>
</dbReference>
<gene>
    <name evidence="2" type="ORF">GCM10008938_15640</name>
</gene>
<sequence>MWWLCLTLVYCGPHMEGLFISHLLRGIQTRTPLNTRGWVFPSETSAALYLEGLGFLVLDYVPPTPALYVSAEKLQGDPHNPFQRFLAAKVQGDLLKAEQLKLDRVVVLHFAGARGFIDAPPTRLLFEVTGRNANLMVLEAGAGFVGRILMAAREITGSRNRYRVVRSGGEYTPPPPYEKLDPRTLQLEDLQVLQDRPLVKARDVLDGMGPTLLAELSRRSGVGLSDVVGDHLPEVFAAVKSLVVDPSVASGSLSEQAREASQAEQADALRKTLRDVLQKRLRVLAMQLQDVQHAEAGTETAQQERSWADLLMAYQQQVPEGASQVELPDFYSGEQVTVPLKPDAKVWQNADRLYARARKREEVYLKLLEREPQLLQEQEQLQATLEVVQQAELPELKQLEQGIVGQEQTKNAVQVGARYRIGGYEVLVGRNSTENELLTHRIGKSMDHWFHAQGYPGSHVLVRSAGKELPFEVVLKVAALAAHYSKARASGNVPVDYTRIKHVWRPRGAGKGQVHYTQQKTVFVDPALPEADV</sequence>
<organism evidence="2 3">
    <name type="scientific">Deinococcus roseus</name>
    <dbReference type="NCBI Taxonomy" id="392414"/>
    <lineage>
        <taxon>Bacteria</taxon>
        <taxon>Thermotogati</taxon>
        <taxon>Deinococcota</taxon>
        <taxon>Deinococci</taxon>
        <taxon>Deinococcales</taxon>
        <taxon>Deinococcaceae</taxon>
        <taxon>Deinococcus</taxon>
    </lineage>
</organism>
<dbReference type="InterPro" id="IPR008532">
    <property type="entry name" value="NFACT_RNA-bd"/>
</dbReference>
<keyword evidence="3" id="KW-1185">Reference proteome</keyword>
<accession>A0ABQ2CXE5</accession>
<dbReference type="Gene3D" id="2.30.310.10">
    <property type="entry name" value="ibrinogen binding protein from staphylococcus aureus domain"/>
    <property type="match status" value="1"/>
</dbReference>
<dbReference type="EMBL" id="BMOD01000004">
    <property type="protein sequence ID" value="GGJ30452.1"/>
    <property type="molecule type" value="Genomic_DNA"/>
</dbReference>
<evidence type="ECO:0000313" key="2">
    <source>
        <dbReference type="EMBL" id="GGJ30452.1"/>
    </source>
</evidence>
<dbReference type="Pfam" id="PF05833">
    <property type="entry name" value="NFACT_N"/>
    <property type="match status" value="2"/>
</dbReference>
<dbReference type="Pfam" id="PF05670">
    <property type="entry name" value="NFACT-R_1"/>
    <property type="match status" value="1"/>
</dbReference>
<dbReference type="InterPro" id="IPR051608">
    <property type="entry name" value="RQC_Subunit_NEMF"/>
</dbReference>
<comment type="caution">
    <text evidence="2">The sequence shown here is derived from an EMBL/GenBank/DDBJ whole genome shotgun (WGS) entry which is preliminary data.</text>
</comment>
<reference evidence="3" key="1">
    <citation type="journal article" date="2019" name="Int. J. Syst. Evol. Microbiol.">
        <title>The Global Catalogue of Microorganisms (GCM) 10K type strain sequencing project: providing services to taxonomists for standard genome sequencing and annotation.</title>
        <authorList>
            <consortium name="The Broad Institute Genomics Platform"/>
            <consortium name="The Broad Institute Genome Sequencing Center for Infectious Disease"/>
            <person name="Wu L."/>
            <person name="Ma J."/>
        </authorList>
    </citation>
    <scope>NUCLEOTIDE SEQUENCE [LARGE SCALE GENOMIC DNA]</scope>
    <source>
        <strain evidence="3">JCM 14370</strain>
    </source>
</reference>
<dbReference type="PANTHER" id="PTHR15239">
    <property type="entry name" value="NUCLEAR EXPORT MEDIATOR FACTOR NEMF"/>
    <property type="match status" value="1"/>
</dbReference>